<dbReference type="InterPro" id="IPR043519">
    <property type="entry name" value="NT_sf"/>
</dbReference>
<comment type="caution">
    <text evidence="1">The sequence shown here is derived from an EMBL/GenBank/DDBJ whole genome shotgun (WGS) entry which is preliminary data.</text>
</comment>
<dbReference type="Proteomes" id="UP001597319">
    <property type="component" value="Unassembled WGS sequence"/>
</dbReference>
<keyword evidence="2" id="KW-1185">Reference proteome</keyword>
<dbReference type="Pfam" id="PF04229">
    <property type="entry name" value="GrpB"/>
    <property type="match status" value="1"/>
</dbReference>
<dbReference type="PANTHER" id="PTHR34822:SF1">
    <property type="entry name" value="GRPB FAMILY PROTEIN"/>
    <property type="match status" value="1"/>
</dbReference>
<dbReference type="EMBL" id="JBHULE010000019">
    <property type="protein sequence ID" value="MFD2562721.1"/>
    <property type="molecule type" value="Genomic_DNA"/>
</dbReference>
<gene>
    <name evidence="1" type="ORF">ACFSR1_08555</name>
</gene>
<dbReference type="RefSeq" id="WP_378291559.1">
    <property type="nucleotide sequence ID" value="NZ_JBHULE010000019.1"/>
</dbReference>
<proteinExistence type="predicted"/>
<name>A0ABW5LEV9_9FLAO</name>
<protein>
    <submittedName>
        <fullName evidence="1">GrpB family protein</fullName>
    </submittedName>
</protein>
<accession>A0ABW5LEV9</accession>
<dbReference type="SUPFAM" id="SSF81301">
    <property type="entry name" value="Nucleotidyltransferase"/>
    <property type="match status" value="1"/>
</dbReference>
<dbReference type="InterPro" id="IPR007344">
    <property type="entry name" value="GrpB/CoaE"/>
</dbReference>
<reference evidence="2" key="1">
    <citation type="journal article" date="2019" name="Int. J. Syst. Evol. Microbiol.">
        <title>The Global Catalogue of Microorganisms (GCM) 10K type strain sequencing project: providing services to taxonomists for standard genome sequencing and annotation.</title>
        <authorList>
            <consortium name="The Broad Institute Genomics Platform"/>
            <consortium name="The Broad Institute Genome Sequencing Center for Infectious Disease"/>
            <person name="Wu L."/>
            <person name="Ma J."/>
        </authorList>
    </citation>
    <scope>NUCLEOTIDE SEQUENCE [LARGE SCALE GENOMIC DNA]</scope>
    <source>
        <strain evidence="2">KCTC 52274</strain>
    </source>
</reference>
<dbReference type="Gene3D" id="3.30.460.10">
    <property type="entry name" value="Beta Polymerase, domain 2"/>
    <property type="match status" value="1"/>
</dbReference>
<organism evidence="1 2">
    <name type="scientific">Aquimarina rubra</name>
    <dbReference type="NCBI Taxonomy" id="1920033"/>
    <lineage>
        <taxon>Bacteria</taxon>
        <taxon>Pseudomonadati</taxon>
        <taxon>Bacteroidota</taxon>
        <taxon>Flavobacteriia</taxon>
        <taxon>Flavobacteriales</taxon>
        <taxon>Flavobacteriaceae</taxon>
        <taxon>Aquimarina</taxon>
    </lineage>
</organism>
<sequence>MLIQKYTPEWRTHFLSIKKELENALFGLDLCIEHVGSTSIPGLASKPIIDIDIIYKEDSEFEKIKSKLFSIGYFHNGNQGILHREVFKRNGVVKNKILDTISHHLYACPIHSEELDRHVSFRNHLRKNEGARLKYQNIKYELAEKANQNKKIYATLKEVYATEFINSIIDLEKRE</sequence>
<evidence type="ECO:0000313" key="2">
    <source>
        <dbReference type="Proteomes" id="UP001597319"/>
    </source>
</evidence>
<evidence type="ECO:0000313" key="1">
    <source>
        <dbReference type="EMBL" id="MFD2562721.1"/>
    </source>
</evidence>
<dbReference type="PANTHER" id="PTHR34822">
    <property type="entry name" value="GRPB DOMAIN PROTEIN (AFU_ORTHOLOGUE AFUA_1G01530)"/>
    <property type="match status" value="1"/>
</dbReference>